<comment type="caution">
    <text evidence="3">The sequence shown here is derived from an EMBL/GenBank/DDBJ whole genome shotgun (WGS) entry which is preliminary data.</text>
</comment>
<evidence type="ECO:0000313" key="4">
    <source>
        <dbReference type="Proteomes" id="UP001520654"/>
    </source>
</evidence>
<dbReference type="Proteomes" id="UP001520654">
    <property type="component" value="Unassembled WGS sequence"/>
</dbReference>
<evidence type="ECO:0000256" key="1">
    <source>
        <dbReference type="SAM" id="MobiDB-lite"/>
    </source>
</evidence>
<evidence type="ECO:0000313" key="3">
    <source>
        <dbReference type="EMBL" id="MCC0095253.1"/>
    </source>
</evidence>
<organism evidence="3 4">
    <name type="scientific">Streptomyces flavotricini</name>
    <dbReference type="NCBI Taxonomy" id="66888"/>
    <lineage>
        <taxon>Bacteria</taxon>
        <taxon>Bacillati</taxon>
        <taxon>Actinomycetota</taxon>
        <taxon>Actinomycetes</taxon>
        <taxon>Kitasatosporales</taxon>
        <taxon>Streptomycetaceae</taxon>
        <taxon>Streptomyces</taxon>
    </lineage>
</organism>
<sequence length="158" mass="16152">MLRGPRAAGGGPRRSVVAVYEERPSALVTGAIVWRRTGAPGGPVLPDGCMDLLWVGGRLLAAGPGTGPHPAGEVPGGCHGAMSGLRFASGTAPALLGVPAYELRDRRVELADLWPGPQVRALAERMSAYEDPGSGPERLASGRAARSGPPDPRSSTTA</sequence>
<reference evidence="3 4" key="1">
    <citation type="submission" date="2021-08" db="EMBL/GenBank/DDBJ databases">
        <title>Genomic Architecture of Streptomyces flavotricini NGL1 and Streptomyces erythrochromogenes HMS4 With Differential Plant Beneficial attributes and laccase production capabilities.</title>
        <authorList>
            <person name="Salwan R."/>
            <person name="Kaur R."/>
            <person name="Sharma V."/>
        </authorList>
    </citation>
    <scope>NUCLEOTIDE SEQUENCE [LARGE SCALE GENOMIC DNA]</scope>
    <source>
        <strain evidence="3 4">NGL1</strain>
    </source>
</reference>
<dbReference type="EMBL" id="JAINUL010000001">
    <property type="protein sequence ID" value="MCC0095253.1"/>
    <property type="molecule type" value="Genomic_DNA"/>
</dbReference>
<dbReference type="InterPro" id="IPR046532">
    <property type="entry name" value="DUF6597"/>
</dbReference>
<feature type="region of interest" description="Disordered" evidence="1">
    <location>
        <begin position="125"/>
        <end position="158"/>
    </location>
</feature>
<protein>
    <recommendedName>
        <fullName evidence="2">DUF6597 domain-containing protein</fullName>
    </recommendedName>
</protein>
<evidence type="ECO:0000259" key="2">
    <source>
        <dbReference type="Pfam" id="PF20240"/>
    </source>
</evidence>
<proteinExistence type="predicted"/>
<dbReference type="RefSeq" id="WP_308284570.1">
    <property type="nucleotide sequence ID" value="NZ_JAINUL010000001.1"/>
</dbReference>
<name>A0ABS8E2I3_9ACTN</name>
<dbReference type="Pfam" id="PF20240">
    <property type="entry name" value="DUF6597"/>
    <property type="match status" value="1"/>
</dbReference>
<keyword evidence="4" id="KW-1185">Reference proteome</keyword>
<accession>A0ABS8E2I3</accession>
<gene>
    <name evidence="3" type="ORF">K7B10_10745</name>
</gene>
<feature type="domain" description="DUF6597" evidence="2">
    <location>
        <begin position="44"/>
        <end position="109"/>
    </location>
</feature>